<dbReference type="EMBL" id="KB870808">
    <property type="protein sequence ID" value="EOA28533.1"/>
    <property type="molecule type" value="Genomic_DNA"/>
</dbReference>
<evidence type="ECO:0000313" key="2">
    <source>
        <dbReference type="EMBL" id="EOA28533.1"/>
    </source>
</evidence>
<organism evidence="2 3">
    <name type="scientific">Capsella rubella</name>
    <dbReference type="NCBI Taxonomy" id="81985"/>
    <lineage>
        <taxon>Eukaryota</taxon>
        <taxon>Viridiplantae</taxon>
        <taxon>Streptophyta</taxon>
        <taxon>Embryophyta</taxon>
        <taxon>Tracheophyta</taxon>
        <taxon>Spermatophyta</taxon>
        <taxon>Magnoliopsida</taxon>
        <taxon>eudicotyledons</taxon>
        <taxon>Gunneridae</taxon>
        <taxon>Pentapetalae</taxon>
        <taxon>rosids</taxon>
        <taxon>malvids</taxon>
        <taxon>Brassicales</taxon>
        <taxon>Brassicaceae</taxon>
        <taxon>Camelineae</taxon>
        <taxon>Capsella</taxon>
    </lineage>
</organism>
<feature type="signal peptide" evidence="1">
    <location>
        <begin position="1"/>
        <end position="25"/>
    </location>
</feature>
<dbReference type="AlphaFoldDB" id="R0HWV3"/>
<evidence type="ECO:0000313" key="3">
    <source>
        <dbReference type="Proteomes" id="UP000029121"/>
    </source>
</evidence>
<evidence type="ECO:0000256" key="1">
    <source>
        <dbReference type="SAM" id="SignalP"/>
    </source>
</evidence>
<name>R0HWV3_9BRAS</name>
<dbReference type="Proteomes" id="UP000029121">
    <property type="component" value="Unassembled WGS sequence"/>
</dbReference>
<feature type="chain" id="PRO_5004352380" description="Knottin scorpion toxin-like domain-containing protein" evidence="1">
    <location>
        <begin position="26"/>
        <end position="79"/>
    </location>
</feature>
<evidence type="ECO:0008006" key="4">
    <source>
        <dbReference type="Google" id="ProtNLM"/>
    </source>
</evidence>
<keyword evidence="1" id="KW-0732">Signal</keyword>
<keyword evidence="3" id="KW-1185">Reference proteome</keyword>
<gene>
    <name evidence="2" type="ORF">CARUB_v10024750mg</name>
</gene>
<protein>
    <recommendedName>
        <fullName evidence="4">Knottin scorpion toxin-like domain-containing protein</fullName>
    </recommendedName>
</protein>
<reference evidence="3" key="1">
    <citation type="journal article" date="2013" name="Nat. Genet.">
        <title>The Capsella rubella genome and the genomic consequences of rapid mating system evolution.</title>
        <authorList>
            <person name="Slotte T."/>
            <person name="Hazzouri K.M."/>
            <person name="Agren J.A."/>
            <person name="Koenig D."/>
            <person name="Maumus F."/>
            <person name="Guo Y.L."/>
            <person name="Steige K."/>
            <person name="Platts A.E."/>
            <person name="Escobar J.S."/>
            <person name="Newman L.K."/>
            <person name="Wang W."/>
            <person name="Mandakova T."/>
            <person name="Vello E."/>
            <person name="Smith L.M."/>
            <person name="Henz S.R."/>
            <person name="Steffen J."/>
            <person name="Takuno S."/>
            <person name="Brandvain Y."/>
            <person name="Coop G."/>
            <person name="Andolfatto P."/>
            <person name="Hu T.T."/>
            <person name="Blanchette M."/>
            <person name="Clark R.M."/>
            <person name="Quesneville H."/>
            <person name="Nordborg M."/>
            <person name="Gaut B.S."/>
            <person name="Lysak M.A."/>
            <person name="Jenkins J."/>
            <person name="Grimwood J."/>
            <person name="Chapman J."/>
            <person name="Prochnik S."/>
            <person name="Shu S."/>
            <person name="Rokhsar D."/>
            <person name="Schmutz J."/>
            <person name="Weigel D."/>
            <person name="Wright S.I."/>
        </authorList>
    </citation>
    <scope>NUCLEOTIDE SEQUENCE [LARGE SCALE GENOMIC DNA]</scope>
    <source>
        <strain evidence="3">cv. Monte Gargano</strain>
    </source>
</reference>
<accession>R0HWV3</accession>
<proteinExistence type="predicted"/>
<sequence>MKSVTLVVVSCVFMFLVMHNAKVEAKDRAPLLVEFVPGTYCYRDPATASSQCRIETNDKYYTNCYCRNVAGGHDCSCYH</sequence>
<dbReference type="OrthoDB" id="1020851at2759"/>
<dbReference type="KEGG" id="crb:17889002"/>